<dbReference type="AlphaFoldDB" id="A0A5J5AZN2"/>
<sequence>MISLEPPLSPPETADDSVTHVRELWPLFEHQLGITPDLIVRTWKSRQQSSFSGSKLKEEILRDERTRGPKEVEAIVLDLDFCRPEELNFDAEAFKEMNRLRMLIFRNIVTPSRGVEYLPNKLRWLEWDRYRSKSLPQTFDANDLRGLIMCRSGIKRLPKQLGNLKVIDLSWSHKLRRIPDFSGVPNLETLILESCENLVEVHPSIGVLKKLRHLYLNYCKKLKSFPSSIQLPSLECLDLSWCSKLENFPEIHGNMERCEGNKYRRQVSYFYPSPILPTKRQDSLGLVLPSLSGLSLLTELDLSDCNMFWALPGDIGNLSSLKELYLGGNNFVNLPESINRLSRLEILRLVRCKNLKVLPRLPSNIVQLNADECPSLKDVPDLSMNDKLVAVSFMNCFKLLQNNKSENMAEKLLQRMLQALLKNDGGYGIFLPGIEIPQCFIHQNPGIQLISSYNQRPKWLEVFVYNKEEFQVKKIGIHLLYQGDTDGDNTDWFGEPCKTCMKSSDDCSVEDMHDRWSDYNNRWIRGSQDRMDRRVILFDKIDRNIIWTDDDIILTDDDIIWTDVIDMDRRNRYGRTSRHQHTEEHG</sequence>
<organism evidence="1 2">
    <name type="scientific">Nyssa sinensis</name>
    <dbReference type="NCBI Taxonomy" id="561372"/>
    <lineage>
        <taxon>Eukaryota</taxon>
        <taxon>Viridiplantae</taxon>
        <taxon>Streptophyta</taxon>
        <taxon>Embryophyta</taxon>
        <taxon>Tracheophyta</taxon>
        <taxon>Spermatophyta</taxon>
        <taxon>Magnoliopsida</taxon>
        <taxon>eudicotyledons</taxon>
        <taxon>Gunneridae</taxon>
        <taxon>Pentapetalae</taxon>
        <taxon>asterids</taxon>
        <taxon>Cornales</taxon>
        <taxon>Nyssaceae</taxon>
        <taxon>Nyssa</taxon>
    </lineage>
</organism>
<keyword evidence="2" id="KW-1185">Reference proteome</keyword>
<evidence type="ECO:0000313" key="1">
    <source>
        <dbReference type="EMBL" id="KAA8535750.1"/>
    </source>
</evidence>
<proteinExistence type="predicted"/>
<dbReference type="EMBL" id="CM018040">
    <property type="protein sequence ID" value="KAA8535750.1"/>
    <property type="molecule type" value="Genomic_DNA"/>
</dbReference>
<dbReference type="Gene3D" id="3.80.10.10">
    <property type="entry name" value="Ribonuclease Inhibitor"/>
    <property type="match status" value="2"/>
</dbReference>
<protein>
    <submittedName>
        <fullName evidence="1">Uncharacterized protein</fullName>
    </submittedName>
</protein>
<dbReference type="OrthoDB" id="1901675at2759"/>
<dbReference type="PANTHER" id="PTHR11017:SF573">
    <property type="entry name" value="ADP-RIBOSYL CYCLASE_CYCLIC ADP-RIBOSE HYDROLASE"/>
    <property type="match status" value="1"/>
</dbReference>
<dbReference type="SUPFAM" id="SSF52058">
    <property type="entry name" value="L domain-like"/>
    <property type="match status" value="1"/>
</dbReference>
<dbReference type="GO" id="GO:0006952">
    <property type="term" value="P:defense response"/>
    <property type="evidence" value="ECO:0007669"/>
    <property type="project" value="InterPro"/>
</dbReference>
<evidence type="ECO:0000313" key="2">
    <source>
        <dbReference type="Proteomes" id="UP000325577"/>
    </source>
</evidence>
<name>A0A5J5AZN2_9ASTE</name>
<dbReference type="PANTHER" id="PTHR11017">
    <property type="entry name" value="LEUCINE-RICH REPEAT-CONTAINING PROTEIN"/>
    <property type="match status" value="1"/>
</dbReference>
<dbReference type="InterPro" id="IPR044974">
    <property type="entry name" value="Disease_R_plants"/>
</dbReference>
<gene>
    <name evidence="1" type="ORF">F0562_030748</name>
</gene>
<accession>A0A5J5AZN2</accession>
<reference evidence="1 2" key="1">
    <citation type="submission" date="2019-09" db="EMBL/GenBank/DDBJ databases">
        <title>A chromosome-level genome assembly of the Chinese tupelo Nyssa sinensis.</title>
        <authorList>
            <person name="Yang X."/>
            <person name="Kang M."/>
            <person name="Yang Y."/>
            <person name="Xiong H."/>
            <person name="Wang M."/>
            <person name="Zhang Z."/>
            <person name="Wang Z."/>
            <person name="Wu H."/>
            <person name="Ma T."/>
            <person name="Liu J."/>
            <person name="Xi Z."/>
        </authorList>
    </citation>
    <scope>NUCLEOTIDE SEQUENCE [LARGE SCALE GENOMIC DNA]</scope>
    <source>
        <strain evidence="1">J267</strain>
        <tissue evidence="1">Leaf</tissue>
    </source>
</reference>
<dbReference type="Pfam" id="PF00560">
    <property type="entry name" value="LRR_1"/>
    <property type="match status" value="2"/>
</dbReference>
<dbReference type="InterPro" id="IPR032675">
    <property type="entry name" value="LRR_dom_sf"/>
</dbReference>
<dbReference type="InterPro" id="IPR001611">
    <property type="entry name" value="Leu-rich_rpt"/>
</dbReference>
<dbReference type="Proteomes" id="UP000325577">
    <property type="component" value="Linkage Group LG17"/>
</dbReference>